<reference evidence="2 3" key="1">
    <citation type="submission" date="2020-08" db="EMBL/GenBank/DDBJ databases">
        <authorList>
            <person name="Seo M.-J."/>
        </authorList>
    </citation>
    <scope>NUCLEOTIDE SEQUENCE [LARGE SCALE GENOMIC DNA]</scope>
    <source>
        <strain evidence="2 3">MBLA0160</strain>
    </source>
</reference>
<feature type="compositionally biased region" description="Low complexity" evidence="1">
    <location>
        <begin position="57"/>
        <end position="67"/>
    </location>
</feature>
<evidence type="ECO:0000313" key="3">
    <source>
        <dbReference type="Proteomes" id="UP000546257"/>
    </source>
</evidence>
<proteinExistence type="predicted"/>
<sequence length="67" mass="7291">MWGRTLREATESTTERQAAVGLGVVNNGKQPRVSFNWYVANVGGSASRGAPLRETSRTTPSTPSERR</sequence>
<protein>
    <submittedName>
        <fullName evidence="2">Uncharacterized protein</fullName>
    </submittedName>
</protein>
<gene>
    <name evidence="2" type="ORF">H5V44_01085</name>
</gene>
<keyword evidence="3" id="KW-1185">Reference proteome</keyword>
<evidence type="ECO:0000256" key="1">
    <source>
        <dbReference type="SAM" id="MobiDB-lite"/>
    </source>
</evidence>
<dbReference type="Proteomes" id="UP000546257">
    <property type="component" value="Unassembled WGS sequence"/>
</dbReference>
<organism evidence="2 3">
    <name type="scientific">Halobellus ruber</name>
    <dbReference type="NCBI Taxonomy" id="2761102"/>
    <lineage>
        <taxon>Archaea</taxon>
        <taxon>Methanobacteriati</taxon>
        <taxon>Methanobacteriota</taxon>
        <taxon>Stenosarchaea group</taxon>
        <taxon>Halobacteria</taxon>
        <taxon>Halobacteriales</taxon>
        <taxon>Haloferacaceae</taxon>
        <taxon>Halobellus</taxon>
    </lineage>
</organism>
<accession>A0A7J9SG03</accession>
<name>A0A7J9SG03_9EURY</name>
<evidence type="ECO:0000313" key="2">
    <source>
        <dbReference type="EMBL" id="MBB6644907.1"/>
    </source>
</evidence>
<dbReference type="RefSeq" id="WP_185191290.1">
    <property type="nucleotide sequence ID" value="NZ_JACKXD010000001.1"/>
</dbReference>
<dbReference type="EMBL" id="JACKXD010000001">
    <property type="protein sequence ID" value="MBB6644907.1"/>
    <property type="molecule type" value="Genomic_DNA"/>
</dbReference>
<comment type="caution">
    <text evidence="2">The sequence shown here is derived from an EMBL/GenBank/DDBJ whole genome shotgun (WGS) entry which is preliminary data.</text>
</comment>
<feature type="region of interest" description="Disordered" evidence="1">
    <location>
        <begin position="44"/>
        <end position="67"/>
    </location>
</feature>
<dbReference type="AlphaFoldDB" id="A0A7J9SG03"/>